<dbReference type="Gene3D" id="2.30.30.940">
    <property type="match status" value="1"/>
</dbReference>
<dbReference type="Proteomes" id="UP001260072">
    <property type="component" value="Unassembled WGS sequence"/>
</dbReference>
<dbReference type="InterPro" id="IPR050534">
    <property type="entry name" value="Coronavir_polyprotein_1ab"/>
</dbReference>
<dbReference type="SUPFAM" id="SSF52540">
    <property type="entry name" value="P-loop containing nucleoside triphosphate hydrolases"/>
    <property type="match status" value="2"/>
</dbReference>
<evidence type="ECO:0000256" key="3">
    <source>
        <dbReference type="SAM" id="MobiDB-lite"/>
    </source>
</evidence>
<dbReference type="CDD" id="cd18809">
    <property type="entry name" value="SF1_C_RecD"/>
    <property type="match status" value="1"/>
</dbReference>
<keyword evidence="6" id="KW-1185">Reference proteome</keyword>
<name>A0ABU1FFP9_9MICO</name>
<dbReference type="EMBL" id="JAVKGS010000001">
    <property type="protein sequence ID" value="MDR5690563.1"/>
    <property type="molecule type" value="Genomic_DNA"/>
</dbReference>
<evidence type="ECO:0000313" key="5">
    <source>
        <dbReference type="EMBL" id="MDR5690563.1"/>
    </source>
</evidence>
<reference evidence="6" key="1">
    <citation type="submission" date="2023-07" db="EMBL/GenBank/DDBJ databases">
        <title>Description of three actinobacteria isolated from air of manufacturing shop in a pharmaceutical factory.</title>
        <authorList>
            <person name="Zhang D.-F."/>
        </authorList>
    </citation>
    <scope>NUCLEOTIDE SEQUENCE [LARGE SCALE GENOMIC DNA]</scope>
    <source>
        <strain evidence="6">CCTCC AB 2011122</strain>
    </source>
</reference>
<dbReference type="Pfam" id="PF13604">
    <property type="entry name" value="AAA_30"/>
    <property type="match status" value="1"/>
</dbReference>
<dbReference type="InterPro" id="IPR027417">
    <property type="entry name" value="P-loop_NTPase"/>
</dbReference>
<dbReference type="Gene3D" id="3.40.50.300">
    <property type="entry name" value="P-loop containing nucleotide triphosphate hydrolases"/>
    <property type="match status" value="2"/>
</dbReference>
<protein>
    <submittedName>
        <fullName evidence="5">MobF family relaxase</fullName>
    </submittedName>
</protein>
<dbReference type="RefSeq" id="WP_310519296.1">
    <property type="nucleotide sequence ID" value="NZ_BAABBS010000001.1"/>
</dbReference>
<feature type="domain" description="TrwC relaxase" evidence="4">
    <location>
        <begin position="50"/>
        <end position="308"/>
    </location>
</feature>
<keyword evidence="2" id="KW-0067">ATP-binding</keyword>
<evidence type="ECO:0000259" key="4">
    <source>
        <dbReference type="Pfam" id="PF08751"/>
    </source>
</evidence>
<accession>A0ABU1FFP9</accession>
<feature type="region of interest" description="Disordered" evidence="3">
    <location>
        <begin position="1207"/>
        <end position="1249"/>
    </location>
</feature>
<dbReference type="PANTHER" id="PTHR43788">
    <property type="entry name" value="DNA2/NAM7 HELICASE FAMILY MEMBER"/>
    <property type="match status" value="1"/>
</dbReference>
<evidence type="ECO:0000256" key="1">
    <source>
        <dbReference type="ARBA" id="ARBA00022741"/>
    </source>
</evidence>
<keyword evidence="1" id="KW-0547">Nucleotide-binding</keyword>
<proteinExistence type="predicted"/>
<evidence type="ECO:0000313" key="6">
    <source>
        <dbReference type="Proteomes" id="UP001260072"/>
    </source>
</evidence>
<dbReference type="SUPFAM" id="SSF55464">
    <property type="entry name" value="Origin of replication-binding domain, RBD-like"/>
    <property type="match status" value="1"/>
</dbReference>
<dbReference type="NCBIfam" id="NF041492">
    <property type="entry name" value="MobF"/>
    <property type="match status" value="1"/>
</dbReference>
<feature type="domain" description="TrwC relaxase" evidence="4">
    <location>
        <begin position="339"/>
        <end position="425"/>
    </location>
</feature>
<dbReference type="Pfam" id="PF08751">
    <property type="entry name" value="TrwC"/>
    <property type="match status" value="2"/>
</dbReference>
<comment type="caution">
    <text evidence="5">The sequence shown here is derived from an EMBL/GenBank/DDBJ whole genome shotgun (WGS) entry which is preliminary data.</text>
</comment>
<dbReference type="InterPro" id="IPR014862">
    <property type="entry name" value="TrwC"/>
</dbReference>
<sequence>MRERRVSRRLAAAPGGAAVLLDAVPCRGAPGGTTGGGDMISMVKIASGEDAWRYFHESVAVEAGRGDALDYYAAEGTPAGRWYGAGVAGLGVAEGRTVTPAELSQLYGAGAHPLTGEPLARKYVVVATLEERVDARVKQLDTSLDDATREHAVTKIIAEETAHTPPSSVAGFELVFNPPKSVSVLWALAPPSLQEQIKAAHEQALHETLAILERDALRTRVGSGGVAQLEVLGAVATGFDHWDSRDGDPQLHTHLLIANRVQTPDGRWRTIDSRHALSPHVVTLSETYDAALMDALSNRLGVEWTERTAAVDERGYARFLQARGLSDSQEARGLFADATGVAARNRKWEIAGMPPRLLDEFSQRSTAIAKAKDDLIEEYRAATGKEPSRFQVWRMRNQATRRTRAAKTVRSLEQLSEDWRERAARITDPDELVADIVRAGSARLAEQGRWSVRGDDLADALDIGEVAGRVLATLAEARATWTRANVMAEIHRALKPLTFRSILDRDDASRRVLERVIDQAVAVTPRNPLHAPREFRQSDGASAFAPTSRELFTTQRLLEAECRLLDAASRQTTLRVDASILEARLDRPDPQGRMLGSDQRDAVAMIAASGLAVDVLVGPAGAGKTTTLAKLRELWEEQHGQNSVIGLAPSASAARVLGEALEIETENTAMWITGSTGPARRFAMRSGQLVIVDEAGMSGTLALDELRAQAERAGAKLLLVGDWAQLGAVDASGMFATIAASRGKDVAELDQVWRFTADWERDASVLLRLGDPAAIDAYAAHNRVESGTSEQMLADALSAWKQDVADDRDALLIASDNSQVRTLNEQAQQWLRDAGRLGEASVEISERMRAHIGDRIVSRNNNRTLRDSAGDWVRNGQEWVIVRIRRNGEAVVENADRARVTLPVDYLRDHVQLAYATTAHRSQGRTVDTAHVLVDESTSREIFYVGMTRGKHSNRAYVTAGLADTDATRQLERGWRDVLESVLRSTGAETSATATITREHERVSSLRQLAAEYETLAAHVAHERYGPLLAHTLGDQLHDQLLHHGGYDALVALIRRVDEQGLSVREVVSDAVRSRQLHDATDAAAVVHQRLTDRLAVAAASRPDRHSEHIAGLIPSITTDNADMRRALEERAAAIVTRADTVLDRALADREPWAERLGDASGEGWRSAAIAIAAYRDKWGVTAADPLGPIDDLNHQRRADYTVAKGALDRIEQTSPDSPRSPRRGLVGSPSQVPTELHEHRGPRLQSAP</sequence>
<gene>
    <name evidence="5" type="primary">mobF</name>
    <name evidence="5" type="ORF">RH861_00630</name>
</gene>
<organism evidence="5 6">
    <name type="scientific">Agromyces indicus</name>
    <dbReference type="NCBI Taxonomy" id="758919"/>
    <lineage>
        <taxon>Bacteria</taxon>
        <taxon>Bacillati</taxon>
        <taxon>Actinomycetota</taxon>
        <taxon>Actinomycetes</taxon>
        <taxon>Micrococcales</taxon>
        <taxon>Microbacteriaceae</taxon>
        <taxon>Agromyces</taxon>
    </lineage>
</organism>
<evidence type="ECO:0000256" key="2">
    <source>
        <dbReference type="ARBA" id="ARBA00022840"/>
    </source>
</evidence>
<dbReference type="PANTHER" id="PTHR43788:SF6">
    <property type="entry name" value="DNA HELICASE B"/>
    <property type="match status" value="1"/>
</dbReference>